<dbReference type="OrthoDB" id="5415512at2759"/>
<sequence length="927" mass="105857">MLTVYQPAKSASKEASEDEVEEVILPAKRPYLTKINGRLVMARQKHDRSASAMNLLGEAFGLNTTRVVRRRPPSLECEKTVPVYKTLPSPQRHYYPTNYASPDPIQAVSSPILLYPANTIQVVAIAPPQLLPFLPRRISIQTINSQAASEQCRVIGEDLAQLHLLDAHYRTYVAKNEDKIPIENAGEKQIPCTTAVTDQQDSSKTTTTITKHVCAGCGRLRSRKYHHNNPIQSGEQAKQTFCRKCQKDPSSTSSDDNDQVEKRRKNKQKRKKARKEKVPPAYISIITGEILNFTQDSESPSSEAVEIAAQASNKPAPGIEKAPHRTLKIKEIKRRPSAEYIVVEEYESNDQPQENGRSTTWRYLEESDISSRMQTSHTVGRNKSTSHKNYQTSMTAREPIPPPAADNFSPSDSSHLPKRQGQHYRLSPRSKGYKKGGVRGYDDHLHRPISHSVIQARRRGSQEYYEPFDHEDSQVQKDSHPREKRHYLEDQSKRYTPSPTWHYHDPNTLVEHEPFIEDQRRSQDYPEGRYSPDFAENSFPQSYADQVEARREHPQSRQQRDRPTYQERSREHFETSHHPTYKGRQDQENFQEQPPAQSSFTRRRRERQSPDSPLLGARPWEKPPEIRPEDGDEVVIVTERFTYLPKNSSVSRNPKTHFENPVQASKYYEDWLTDDSDEGNQHRERLARKATYGAITDRSGAEELRRAEKVAYQSLPRAPSPPSPPHRFGSSNKVPNMPPYPRSSDSDLEMEVEVERLDDPHIRLVMPGNKTSSSEKVPSPLFDNPSPERKQRRRGRIARDSRELSKARARSVSNHRPPYVGEATDGGAEIASIFPRHQYDGSQSTDALGDENKSEGNRRVRFMSPESAVTASEDSSETVRNLEPAVHGDEDSTVTEEYEIPRKLKKKPAKVEVSGRNDRSPTEHGHW</sequence>
<feature type="compositionally biased region" description="Polar residues" evidence="1">
    <location>
        <begin position="370"/>
        <end position="395"/>
    </location>
</feature>
<protein>
    <submittedName>
        <fullName evidence="2">Uncharacterized protein</fullName>
    </submittedName>
</protein>
<feature type="compositionally biased region" description="Basic and acidic residues" evidence="1">
    <location>
        <begin position="547"/>
        <end position="587"/>
    </location>
</feature>
<dbReference type="EMBL" id="PDLN01000019">
    <property type="protein sequence ID" value="RDW60176.1"/>
    <property type="molecule type" value="Genomic_DNA"/>
</dbReference>
<feature type="region of interest" description="Disordered" evidence="1">
    <location>
        <begin position="224"/>
        <end position="278"/>
    </location>
</feature>
<feature type="compositionally biased region" description="Basic residues" evidence="1">
    <location>
        <begin position="416"/>
        <end position="437"/>
    </location>
</feature>
<feature type="region of interest" description="Disordered" evidence="1">
    <location>
        <begin position="366"/>
        <end position="927"/>
    </location>
</feature>
<proteinExistence type="predicted"/>
<feature type="compositionally biased region" description="Basic and acidic residues" evidence="1">
    <location>
        <begin position="909"/>
        <end position="927"/>
    </location>
</feature>
<evidence type="ECO:0000256" key="1">
    <source>
        <dbReference type="SAM" id="MobiDB-lite"/>
    </source>
</evidence>
<name>A0A3D8QEB0_9HELO</name>
<feature type="compositionally biased region" description="Basic and acidic residues" evidence="1">
    <location>
        <begin position="699"/>
        <end position="709"/>
    </location>
</feature>
<comment type="caution">
    <text evidence="2">The sequence shown here is derived from an EMBL/GenBank/DDBJ whole genome shotgun (WGS) entry which is preliminary data.</text>
</comment>
<feature type="compositionally biased region" description="Basic residues" evidence="1">
    <location>
        <begin position="262"/>
        <end position="275"/>
    </location>
</feature>
<accession>A0A3D8QEB0</accession>
<dbReference type="Proteomes" id="UP000256328">
    <property type="component" value="Unassembled WGS sequence"/>
</dbReference>
<organism evidence="2 3">
    <name type="scientific">Coleophoma crateriformis</name>
    <dbReference type="NCBI Taxonomy" id="565419"/>
    <lineage>
        <taxon>Eukaryota</taxon>
        <taxon>Fungi</taxon>
        <taxon>Dikarya</taxon>
        <taxon>Ascomycota</taxon>
        <taxon>Pezizomycotina</taxon>
        <taxon>Leotiomycetes</taxon>
        <taxon>Helotiales</taxon>
        <taxon>Dermateaceae</taxon>
        <taxon>Coleophoma</taxon>
    </lineage>
</organism>
<evidence type="ECO:0000313" key="3">
    <source>
        <dbReference type="Proteomes" id="UP000256328"/>
    </source>
</evidence>
<evidence type="ECO:0000313" key="2">
    <source>
        <dbReference type="EMBL" id="RDW60176.1"/>
    </source>
</evidence>
<dbReference type="AlphaFoldDB" id="A0A3D8QEB0"/>
<feature type="compositionally biased region" description="Basic and acidic residues" evidence="1">
    <location>
        <begin position="797"/>
        <end position="806"/>
    </location>
</feature>
<feature type="compositionally biased region" description="Polar residues" evidence="1">
    <location>
        <begin position="229"/>
        <end position="239"/>
    </location>
</feature>
<feature type="compositionally biased region" description="Basic and acidic residues" evidence="1">
    <location>
        <begin position="467"/>
        <end position="493"/>
    </location>
</feature>
<reference evidence="2 3" key="1">
    <citation type="journal article" date="2018" name="IMA Fungus">
        <title>IMA Genome-F 9: Draft genome sequence of Annulohypoxylon stygium, Aspergillus mulundensis, Berkeleyomyces basicola (syn. Thielaviopsis basicola), Ceratocystis smalleyi, two Cercospora beticola strains, Coleophoma cylindrospora, Fusarium fracticaudum, Phialophora cf. hyalina, and Morchella septimelata.</title>
        <authorList>
            <person name="Wingfield B.D."/>
            <person name="Bills G.F."/>
            <person name="Dong Y."/>
            <person name="Huang W."/>
            <person name="Nel W.J."/>
            <person name="Swalarsk-Parry B.S."/>
            <person name="Vaghefi N."/>
            <person name="Wilken P.M."/>
            <person name="An Z."/>
            <person name="de Beer Z.W."/>
            <person name="De Vos L."/>
            <person name="Chen L."/>
            <person name="Duong T.A."/>
            <person name="Gao Y."/>
            <person name="Hammerbacher A."/>
            <person name="Kikkert J.R."/>
            <person name="Li Y."/>
            <person name="Li H."/>
            <person name="Li K."/>
            <person name="Li Q."/>
            <person name="Liu X."/>
            <person name="Ma X."/>
            <person name="Naidoo K."/>
            <person name="Pethybridge S.J."/>
            <person name="Sun J."/>
            <person name="Steenkamp E.T."/>
            <person name="van der Nest M.A."/>
            <person name="van Wyk S."/>
            <person name="Wingfield M.J."/>
            <person name="Xiong C."/>
            <person name="Yue Q."/>
            <person name="Zhang X."/>
        </authorList>
    </citation>
    <scope>NUCLEOTIDE SEQUENCE [LARGE SCALE GENOMIC DNA]</scope>
    <source>
        <strain evidence="2 3">BP5796</strain>
    </source>
</reference>
<feature type="compositionally biased region" description="Basic and acidic residues" evidence="1">
    <location>
        <begin position="753"/>
        <end position="762"/>
    </location>
</feature>
<gene>
    <name evidence="2" type="ORF">BP5796_11782</name>
</gene>
<feature type="compositionally biased region" description="Basic and acidic residues" evidence="1">
    <location>
        <begin position="619"/>
        <end position="629"/>
    </location>
</feature>
<keyword evidence="3" id="KW-1185">Reference proteome</keyword>
<feature type="compositionally biased region" description="Polar residues" evidence="1">
    <location>
        <begin position="588"/>
        <end position="600"/>
    </location>
</feature>
<feature type="compositionally biased region" description="Basic and acidic residues" evidence="1">
    <location>
        <begin position="502"/>
        <end position="527"/>
    </location>
</feature>